<dbReference type="NCBIfam" id="NF008165">
    <property type="entry name" value="PRK10917.1-3"/>
    <property type="match status" value="1"/>
</dbReference>
<evidence type="ECO:0000313" key="19">
    <source>
        <dbReference type="Proteomes" id="UP000051124"/>
    </source>
</evidence>
<dbReference type="PATRIC" id="fig|1703771.3.peg.343"/>
<evidence type="ECO:0000259" key="17">
    <source>
        <dbReference type="PROSITE" id="PS51194"/>
    </source>
</evidence>
<dbReference type="InterPro" id="IPR033454">
    <property type="entry name" value="RecG_wedge"/>
</dbReference>
<dbReference type="CDD" id="cd17992">
    <property type="entry name" value="DEXHc_RecG"/>
    <property type="match status" value="1"/>
</dbReference>
<feature type="domain" description="Helicase ATP-binding" evidence="16">
    <location>
        <begin position="276"/>
        <end position="437"/>
    </location>
</feature>
<dbReference type="GO" id="GO:0043138">
    <property type="term" value="F:3'-5' DNA helicase activity"/>
    <property type="evidence" value="ECO:0007669"/>
    <property type="project" value="UniProtKB-EC"/>
</dbReference>
<proteinExistence type="inferred from homology"/>
<dbReference type="AlphaFoldDB" id="A0A0S7WGY2"/>
<keyword evidence="5 15" id="KW-0378">Hydrolase</keyword>
<comment type="function">
    <text evidence="15">Plays a critical role in recombination and DNA repair. Helps process Holliday junction intermediates to mature products by catalyzing branch migration. Has replication fork regression activity, unwinds stalled or blocked replication forks to make a HJ that can be resolved. Has a DNA unwinding activity characteristic of a DNA helicase with 3'-5' polarity.</text>
</comment>
<name>A0A0S7WGY2_UNCT6</name>
<dbReference type="Pfam" id="PF00270">
    <property type="entry name" value="DEAD"/>
    <property type="match status" value="1"/>
</dbReference>
<evidence type="ECO:0000256" key="9">
    <source>
        <dbReference type="ARBA" id="ARBA00023172"/>
    </source>
</evidence>
<keyword evidence="6 15" id="KW-0347">Helicase</keyword>
<dbReference type="SMART" id="SM00490">
    <property type="entry name" value="HELICc"/>
    <property type="match status" value="1"/>
</dbReference>
<dbReference type="SUPFAM" id="SSF50249">
    <property type="entry name" value="Nucleic acid-binding proteins"/>
    <property type="match status" value="1"/>
</dbReference>
<evidence type="ECO:0000256" key="1">
    <source>
        <dbReference type="ARBA" id="ARBA00007504"/>
    </source>
</evidence>
<comment type="similarity">
    <text evidence="1 15">Belongs to the helicase family. RecG subfamily.</text>
</comment>
<keyword evidence="8" id="KW-0238">DNA-binding</keyword>
<evidence type="ECO:0000256" key="2">
    <source>
        <dbReference type="ARBA" id="ARBA00017846"/>
    </source>
</evidence>
<evidence type="ECO:0000256" key="13">
    <source>
        <dbReference type="ARBA" id="ARBA00034808"/>
    </source>
</evidence>
<keyword evidence="10 15" id="KW-0234">DNA repair</keyword>
<dbReference type="CDD" id="cd04488">
    <property type="entry name" value="RecG_wedge_OBF"/>
    <property type="match status" value="1"/>
</dbReference>
<dbReference type="InterPro" id="IPR027417">
    <property type="entry name" value="P-loop_NTPase"/>
</dbReference>
<keyword evidence="9 15" id="KW-0233">DNA recombination</keyword>
<dbReference type="GO" id="GO:0003677">
    <property type="term" value="F:DNA binding"/>
    <property type="evidence" value="ECO:0007669"/>
    <property type="project" value="UniProtKB-KW"/>
</dbReference>
<dbReference type="GO" id="GO:0006310">
    <property type="term" value="P:DNA recombination"/>
    <property type="evidence" value="ECO:0007669"/>
    <property type="project" value="UniProtKB-UniRule"/>
</dbReference>
<gene>
    <name evidence="18" type="ORF">AMJ40_05510</name>
</gene>
<evidence type="ECO:0000256" key="4">
    <source>
        <dbReference type="ARBA" id="ARBA00022763"/>
    </source>
</evidence>
<evidence type="ECO:0000256" key="3">
    <source>
        <dbReference type="ARBA" id="ARBA00022741"/>
    </source>
</evidence>
<evidence type="ECO:0000256" key="12">
    <source>
        <dbReference type="ARBA" id="ARBA00034617"/>
    </source>
</evidence>
<dbReference type="InterPro" id="IPR001650">
    <property type="entry name" value="Helicase_C-like"/>
</dbReference>
<dbReference type="SMART" id="SM00487">
    <property type="entry name" value="DEXDc"/>
    <property type="match status" value="1"/>
</dbReference>
<dbReference type="NCBIfam" id="NF008168">
    <property type="entry name" value="PRK10917.2-2"/>
    <property type="match status" value="1"/>
</dbReference>
<dbReference type="EC" id="5.6.2.4" evidence="13 15"/>
<dbReference type="InterPro" id="IPR014001">
    <property type="entry name" value="Helicase_ATP-bd"/>
</dbReference>
<dbReference type="Proteomes" id="UP000051124">
    <property type="component" value="Unassembled WGS sequence"/>
</dbReference>
<dbReference type="InterPro" id="IPR045562">
    <property type="entry name" value="RecG_dom3_C"/>
</dbReference>
<evidence type="ECO:0000256" key="6">
    <source>
        <dbReference type="ARBA" id="ARBA00022806"/>
    </source>
</evidence>
<dbReference type="SUPFAM" id="SSF52540">
    <property type="entry name" value="P-loop containing nucleoside triphosphate hydrolases"/>
    <property type="match status" value="2"/>
</dbReference>
<protein>
    <recommendedName>
        <fullName evidence="2 15">ATP-dependent DNA helicase RecG</fullName>
        <ecNumber evidence="13 15">5.6.2.4</ecNumber>
    </recommendedName>
</protein>
<dbReference type="PANTHER" id="PTHR47964">
    <property type="entry name" value="ATP-DEPENDENT DNA HELICASE HOMOLOG RECG, CHLOROPLASTIC"/>
    <property type="match status" value="1"/>
</dbReference>
<dbReference type="Gene3D" id="2.40.50.140">
    <property type="entry name" value="Nucleic acid-binding proteins"/>
    <property type="match status" value="1"/>
</dbReference>
<dbReference type="InterPro" id="IPR012340">
    <property type="entry name" value="NA-bd_OB-fold"/>
</dbReference>
<keyword evidence="7 15" id="KW-0067">ATP-binding</keyword>
<sequence length="690" mass="78373">MVDLTTDIKYLKGVGPKRAVLMNRLGIRNIYDLFHHFPTRYLDRTQIIPIEKARIGEVVTILGTVEHKELRETKRRTSMFSLVVADETGMVECVWFNQPWLKRTFSKGDWVLLSGKLDFYRGKSITHPDFEVISEKEEEELLHTGRIVPIYPLTEGLNQKILRRLVKNALDRCLDQLPESIPEEIRNTRSLLSIREAIKNVHFPDSNTLKDLARNTLVYEELFYLQLLLALRRTRFKRNPGISFHVRGTLPARFLQTLDFELTDAQVRCIDEITADMARPEPMNRLLQGEVGSGKTLIATYTALIAVENGYQVAMMAPTEILANQHHARMRAQLASLGVEVALLIGGLRKKEKDVLLSELETGKIDLLIGTHALIEEGVRFSALGLVVVDEQHRFGVMQRASLRHKGVSPDFLVMTATPIPRTLALTLYGDLDISVIDELPQGRRQVITKLTTDAKRPKVYDFIKEKLLEGSQAFIIYPLIEESDKVDLKAATEMYEQLREEIFPQFEIGLIHGRMRGEEKESAMQRFRNRELQILVSTTVVEVGVDIPTADIMLIEHAERYGLAQLHQLRGRIGRTGSRAYCILIPSNSSGRDARERLTTLEETDDGFKISEADLKLRGPGEMYGTRQHGLPELRIANPFRDQGLLKLAREDAFAIVAQDASLSSPSSRVILANLRRREWSWVDLASVG</sequence>
<evidence type="ECO:0000313" key="18">
    <source>
        <dbReference type="EMBL" id="KPJ49429.1"/>
    </source>
</evidence>
<dbReference type="InterPro" id="IPR011545">
    <property type="entry name" value="DEAD/DEAH_box_helicase_dom"/>
</dbReference>
<dbReference type="GO" id="GO:0016887">
    <property type="term" value="F:ATP hydrolysis activity"/>
    <property type="evidence" value="ECO:0007669"/>
    <property type="project" value="RHEA"/>
</dbReference>
<evidence type="ECO:0000256" key="8">
    <source>
        <dbReference type="ARBA" id="ARBA00023125"/>
    </source>
</evidence>
<evidence type="ECO:0000256" key="11">
    <source>
        <dbReference type="ARBA" id="ARBA00023235"/>
    </source>
</evidence>
<dbReference type="InterPro" id="IPR004609">
    <property type="entry name" value="ATP-dep_DNA_helicase_RecG"/>
</dbReference>
<evidence type="ECO:0000256" key="10">
    <source>
        <dbReference type="ARBA" id="ARBA00023204"/>
    </source>
</evidence>
<organism evidence="18 19">
    <name type="scientific">candidate division TA06 bacterium DG_26</name>
    <dbReference type="NCBI Taxonomy" id="1703771"/>
    <lineage>
        <taxon>Bacteria</taxon>
        <taxon>Bacteria division TA06</taxon>
    </lineage>
</organism>
<dbReference type="Pfam" id="PF17191">
    <property type="entry name" value="RecG_wedge"/>
    <property type="match status" value="1"/>
</dbReference>
<keyword evidence="4 15" id="KW-0227">DNA damage</keyword>
<dbReference type="Gene3D" id="3.40.50.300">
    <property type="entry name" value="P-loop containing nucleotide triphosphate hydrolases"/>
    <property type="match status" value="2"/>
</dbReference>
<evidence type="ECO:0000259" key="16">
    <source>
        <dbReference type="PROSITE" id="PS51192"/>
    </source>
</evidence>
<dbReference type="Pfam" id="PF19833">
    <property type="entry name" value="RecG_dom3_C"/>
    <property type="match status" value="1"/>
</dbReference>
<dbReference type="Pfam" id="PF00271">
    <property type="entry name" value="Helicase_C"/>
    <property type="match status" value="1"/>
</dbReference>
<comment type="caution">
    <text evidence="18">The sequence shown here is derived from an EMBL/GenBank/DDBJ whole genome shotgun (WGS) entry which is preliminary data.</text>
</comment>
<dbReference type="PANTHER" id="PTHR47964:SF1">
    <property type="entry name" value="ATP-DEPENDENT DNA HELICASE HOMOLOG RECG, CHLOROPLASTIC"/>
    <property type="match status" value="1"/>
</dbReference>
<dbReference type="NCBIfam" id="TIGR00643">
    <property type="entry name" value="recG"/>
    <property type="match status" value="1"/>
</dbReference>
<reference evidence="18 19" key="1">
    <citation type="journal article" date="2015" name="Microbiome">
        <title>Genomic resolution of linkages in carbon, nitrogen, and sulfur cycling among widespread estuary sediment bacteria.</title>
        <authorList>
            <person name="Baker B.J."/>
            <person name="Lazar C.S."/>
            <person name="Teske A.P."/>
            <person name="Dick G.J."/>
        </authorList>
    </citation>
    <scope>NUCLEOTIDE SEQUENCE [LARGE SCALE GENOMIC DNA]</scope>
    <source>
        <strain evidence="18">DG_26</strain>
    </source>
</reference>
<evidence type="ECO:0000256" key="7">
    <source>
        <dbReference type="ARBA" id="ARBA00022840"/>
    </source>
</evidence>
<evidence type="ECO:0000256" key="14">
    <source>
        <dbReference type="ARBA" id="ARBA00048988"/>
    </source>
</evidence>
<evidence type="ECO:0000256" key="5">
    <source>
        <dbReference type="ARBA" id="ARBA00022801"/>
    </source>
</evidence>
<evidence type="ECO:0000256" key="15">
    <source>
        <dbReference type="RuleBase" id="RU363016"/>
    </source>
</evidence>
<dbReference type="PROSITE" id="PS51194">
    <property type="entry name" value="HELICASE_CTER"/>
    <property type="match status" value="1"/>
</dbReference>
<dbReference type="GO" id="GO:0005524">
    <property type="term" value="F:ATP binding"/>
    <property type="evidence" value="ECO:0007669"/>
    <property type="project" value="UniProtKB-KW"/>
</dbReference>
<dbReference type="PROSITE" id="PS51192">
    <property type="entry name" value="HELICASE_ATP_BIND_1"/>
    <property type="match status" value="1"/>
</dbReference>
<comment type="catalytic activity">
    <reaction evidence="14 15">
        <text>ATP + H2O = ADP + phosphate + H(+)</text>
        <dbReference type="Rhea" id="RHEA:13065"/>
        <dbReference type="ChEBI" id="CHEBI:15377"/>
        <dbReference type="ChEBI" id="CHEBI:15378"/>
        <dbReference type="ChEBI" id="CHEBI:30616"/>
        <dbReference type="ChEBI" id="CHEBI:43474"/>
        <dbReference type="ChEBI" id="CHEBI:456216"/>
        <dbReference type="EC" id="5.6.2.4"/>
    </reaction>
</comment>
<feature type="domain" description="Helicase C-terminal" evidence="17">
    <location>
        <begin position="456"/>
        <end position="622"/>
    </location>
</feature>
<dbReference type="GO" id="GO:0006281">
    <property type="term" value="P:DNA repair"/>
    <property type="evidence" value="ECO:0007669"/>
    <property type="project" value="UniProtKB-UniRule"/>
</dbReference>
<dbReference type="EMBL" id="LIZT01000059">
    <property type="protein sequence ID" value="KPJ49429.1"/>
    <property type="molecule type" value="Genomic_DNA"/>
</dbReference>
<dbReference type="InterPro" id="IPR047112">
    <property type="entry name" value="RecG/Mfd"/>
</dbReference>
<comment type="catalytic activity">
    <reaction evidence="12 15">
        <text>Couples ATP hydrolysis with the unwinding of duplex DNA by translocating in the 3'-5' direction.</text>
        <dbReference type="EC" id="5.6.2.4"/>
    </reaction>
</comment>
<keyword evidence="11" id="KW-0413">Isomerase</keyword>
<keyword evidence="3 15" id="KW-0547">Nucleotide-binding</keyword>
<accession>A0A0S7WGY2</accession>